<dbReference type="PROSITE" id="PS00889">
    <property type="entry name" value="CNMP_BINDING_2"/>
    <property type="match status" value="1"/>
</dbReference>
<dbReference type="PROSITE" id="PS50011">
    <property type="entry name" value="PROTEIN_KINASE_DOM"/>
    <property type="match status" value="1"/>
</dbReference>
<evidence type="ECO:0000256" key="6">
    <source>
        <dbReference type="ARBA" id="ARBA00024334"/>
    </source>
</evidence>
<evidence type="ECO:0000256" key="8">
    <source>
        <dbReference type="SAM" id="MobiDB-lite"/>
    </source>
</evidence>
<feature type="domain" description="EF-hand" evidence="11">
    <location>
        <begin position="437"/>
        <end position="472"/>
    </location>
</feature>
<feature type="domain" description="Cyclic nucleotide-binding" evidence="10">
    <location>
        <begin position="495"/>
        <end position="599"/>
    </location>
</feature>
<name>A0AAD3D5X5_9STRA</name>
<feature type="domain" description="EF-hand" evidence="11">
    <location>
        <begin position="764"/>
        <end position="799"/>
    </location>
</feature>
<dbReference type="CDD" id="cd00038">
    <property type="entry name" value="CAP_ED"/>
    <property type="match status" value="2"/>
</dbReference>
<comment type="similarity">
    <text evidence="6">Belongs to the protein kinase superfamily. Ser/Thr protein kinase family. CDPK subfamily.</text>
</comment>
<evidence type="ECO:0008006" key="14">
    <source>
        <dbReference type="Google" id="ProtNLM"/>
    </source>
</evidence>
<evidence type="ECO:0000256" key="4">
    <source>
        <dbReference type="ARBA" id="ARBA00022840"/>
    </source>
</evidence>
<evidence type="ECO:0000256" key="2">
    <source>
        <dbReference type="ARBA" id="ARBA00022741"/>
    </source>
</evidence>
<organism evidence="12 13">
    <name type="scientific">Chaetoceros tenuissimus</name>
    <dbReference type="NCBI Taxonomy" id="426638"/>
    <lineage>
        <taxon>Eukaryota</taxon>
        <taxon>Sar</taxon>
        <taxon>Stramenopiles</taxon>
        <taxon>Ochrophyta</taxon>
        <taxon>Bacillariophyta</taxon>
        <taxon>Coscinodiscophyceae</taxon>
        <taxon>Chaetocerotophycidae</taxon>
        <taxon>Chaetocerotales</taxon>
        <taxon>Chaetocerotaceae</taxon>
        <taxon>Chaetoceros</taxon>
    </lineage>
</organism>
<dbReference type="Gene3D" id="2.60.120.10">
    <property type="entry name" value="Jelly Rolls"/>
    <property type="match status" value="2"/>
</dbReference>
<evidence type="ECO:0000256" key="7">
    <source>
        <dbReference type="PROSITE-ProRule" id="PRU10141"/>
    </source>
</evidence>
<dbReference type="InterPro" id="IPR011992">
    <property type="entry name" value="EF-hand-dom_pair"/>
</dbReference>
<dbReference type="SUPFAM" id="SSF47473">
    <property type="entry name" value="EF-hand"/>
    <property type="match status" value="2"/>
</dbReference>
<dbReference type="InterPro" id="IPR011009">
    <property type="entry name" value="Kinase-like_dom_sf"/>
</dbReference>
<dbReference type="Gene3D" id="1.10.238.10">
    <property type="entry name" value="EF-hand"/>
    <property type="match status" value="1"/>
</dbReference>
<feature type="compositionally biased region" description="Basic and acidic residues" evidence="8">
    <location>
        <begin position="34"/>
        <end position="43"/>
    </location>
</feature>
<keyword evidence="1" id="KW-0140">cGMP</keyword>
<dbReference type="PROSITE" id="PS50042">
    <property type="entry name" value="CNMP_BINDING_3"/>
    <property type="match status" value="2"/>
</dbReference>
<comment type="caution">
    <text evidence="12">The sequence shown here is derived from an EMBL/GenBank/DDBJ whole genome shotgun (WGS) entry which is preliminary data.</text>
</comment>
<dbReference type="CDD" id="cd00051">
    <property type="entry name" value="EFh"/>
    <property type="match status" value="1"/>
</dbReference>
<dbReference type="SMART" id="SM00220">
    <property type="entry name" value="S_TKc"/>
    <property type="match status" value="1"/>
</dbReference>
<evidence type="ECO:0000313" key="12">
    <source>
        <dbReference type="EMBL" id="GFH58466.1"/>
    </source>
</evidence>
<dbReference type="InterPro" id="IPR008271">
    <property type="entry name" value="Ser/Thr_kinase_AS"/>
</dbReference>
<keyword evidence="4 7" id="KW-0067">ATP-binding</keyword>
<dbReference type="PANTHER" id="PTHR24347">
    <property type="entry name" value="SERINE/THREONINE-PROTEIN KINASE"/>
    <property type="match status" value="1"/>
</dbReference>
<feature type="domain" description="Protein kinase" evidence="9">
    <location>
        <begin position="121"/>
        <end position="390"/>
    </location>
</feature>
<feature type="compositionally biased region" description="Polar residues" evidence="8">
    <location>
        <begin position="44"/>
        <end position="56"/>
    </location>
</feature>
<keyword evidence="5" id="KW-0142">cGMP-binding</keyword>
<dbReference type="GO" id="GO:0005524">
    <property type="term" value="F:ATP binding"/>
    <property type="evidence" value="ECO:0007669"/>
    <property type="project" value="UniProtKB-UniRule"/>
</dbReference>
<gene>
    <name evidence="12" type="ORF">CTEN210_14942</name>
</gene>
<dbReference type="SUPFAM" id="SSF51206">
    <property type="entry name" value="cAMP-binding domain-like"/>
    <property type="match status" value="2"/>
</dbReference>
<keyword evidence="3" id="KW-0106">Calcium</keyword>
<dbReference type="InterPro" id="IPR002048">
    <property type="entry name" value="EF_hand_dom"/>
</dbReference>
<evidence type="ECO:0000256" key="1">
    <source>
        <dbReference type="ARBA" id="ARBA00022535"/>
    </source>
</evidence>
<dbReference type="AlphaFoldDB" id="A0AAD3D5X5"/>
<evidence type="ECO:0000256" key="3">
    <source>
        <dbReference type="ARBA" id="ARBA00022837"/>
    </source>
</evidence>
<dbReference type="SMART" id="SM00054">
    <property type="entry name" value="EFh"/>
    <property type="match status" value="3"/>
</dbReference>
<protein>
    <recommendedName>
        <fullName evidence="14">cGMP-dependent protein kinase</fullName>
    </recommendedName>
</protein>
<proteinExistence type="inferred from homology"/>
<dbReference type="InterPro" id="IPR018490">
    <property type="entry name" value="cNMP-bd_dom_sf"/>
</dbReference>
<sequence>MLRLRNNRQWKVAVACAVGTSMVALTDLLQEDKKKDGDTHHVNPSDSSKASPNNYTNRYPILKDIPAAMWNRSTVEMCKCEGIQPTFTNQSRAAALNRRQTIRVINSAKTTQQDMRFKYQTNWKRPLGEGAFGTVYLSKNRITKEVVAMKKIPKQLTDNASFQNEVNALVRVRNNGGHPYICGMKEIFEDKKYYYMVLDLVSGGEMFEHLITLGAYSEADASRLVKEVSAALSFLHGTGIVHGDLKPENLMLSTQRKEDSTVKLVDFGCAQISTDSGLILSKASAGNTPAYCPPEVLENPKAPITPAMDVWGLGIILYIMLTGLHPFDLNGNATDDQIERLIKQRQAPPLRNSPITAHMSDSAIDVIEKCIKWDPKERITAMELLEHPWVRGITASEETIAGSSKKLSMFREFKTKLEAKVFADFYSWSDDHTDISKKTALVERAFQAFDSKGRGFITSKDLRRLTKKTATDDSSDPVDDGQSKNLSLSGFSNMLGENMVNKYFPRGHVMYKEGDIGNHMYFINSGIIEVTTIDGSKARRYQGDFFGEGALLHPKKIRSATIQCVTPLHAIEISREYFEKYLASSGLALDLKEKDRTRKRNRAKTILRLQKNLKPLHFKKNDVIFKEGSEAEGLFIVENGSVDVCVQSKRVFSSTSGDIVGEHSLVMNRPRNTTAICASDDCLVYEMKARDFYELYNTSRHIKASLREVCFRREFQKALVKKTKKEFPSVDDLREVFDAADIDRSGCLSIEEGADLLKSFDPSLTDEEVKEVLASLDLDSSGKISFNEFKIIFGMNEAKAKSI</sequence>
<dbReference type="InterPro" id="IPR017441">
    <property type="entry name" value="Protein_kinase_ATP_BS"/>
</dbReference>
<dbReference type="InterPro" id="IPR018247">
    <property type="entry name" value="EF_Hand_1_Ca_BS"/>
</dbReference>
<dbReference type="InterPro" id="IPR018488">
    <property type="entry name" value="cNMP-bd_CS"/>
</dbReference>
<keyword evidence="13" id="KW-1185">Reference proteome</keyword>
<dbReference type="PROSITE" id="PS00018">
    <property type="entry name" value="EF_HAND_1"/>
    <property type="match status" value="1"/>
</dbReference>
<dbReference type="EMBL" id="BLLK01000062">
    <property type="protein sequence ID" value="GFH58466.1"/>
    <property type="molecule type" value="Genomic_DNA"/>
</dbReference>
<dbReference type="GO" id="GO:0030553">
    <property type="term" value="F:cGMP binding"/>
    <property type="evidence" value="ECO:0007669"/>
    <property type="project" value="UniProtKB-KW"/>
</dbReference>
<dbReference type="Proteomes" id="UP001054902">
    <property type="component" value="Unassembled WGS sequence"/>
</dbReference>
<dbReference type="InterPro" id="IPR000595">
    <property type="entry name" value="cNMP-bd_dom"/>
</dbReference>
<dbReference type="Pfam" id="PF00069">
    <property type="entry name" value="Pkinase"/>
    <property type="match status" value="1"/>
</dbReference>
<feature type="region of interest" description="Disordered" evidence="8">
    <location>
        <begin position="34"/>
        <end position="56"/>
    </location>
</feature>
<dbReference type="InterPro" id="IPR014710">
    <property type="entry name" value="RmlC-like_jellyroll"/>
</dbReference>
<dbReference type="Gene3D" id="1.10.510.10">
    <property type="entry name" value="Transferase(Phosphotransferase) domain 1"/>
    <property type="match status" value="1"/>
</dbReference>
<dbReference type="SMART" id="SM00100">
    <property type="entry name" value="cNMP"/>
    <property type="match status" value="2"/>
</dbReference>
<evidence type="ECO:0000259" key="9">
    <source>
        <dbReference type="PROSITE" id="PS50011"/>
    </source>
</evidence>
<feature type="domain" description="EF-hand" evidence="11">
    <location>
        <begin position="728"/>
        <end position="763"/>
    </location>
</feature>
<dbReference type="InterPro" id="IPR000719">
    <property type="entry name" value="Prot_kinase_dom"/>
</dbReference>
<dbReference type="PROSITE" id="PS50222">
    <property type="entry name" value="EF_HAND_2"/>
    <property type="match status" value="3"/>
</dbReference>
<accession>A0AAD3D5X5</accession>
<reference evidence="12 13" key="1">
    <citation type="journal article" date="2021" name="Sci. Rep.">
        <title>The genome of the diatom Chaetoceros tenuissimus carries an ancient integrated fragment of an extant virus.</title>
        <authorList>
            <person name="Hongo Y."/>
            <person name="Kimura K."/>
            <person name="Takaki Y."/>
            <person name="Yoshida Y."/>
            <person name="Baba S."/>
            <person name="Kobayashi G."/>
            <person name="Nagasaki K."/>
            <person name="Hano T."/>
            <person name="Tomaru Y."/>
        </authorList>
    </citation>
    <scope>NUCLEOTIDE SEQUENCE [LARGE SCALE GENOMIC DNA]</scope>
    <source>
        <strain evidence="12 13">NIES-3715</strain>
    </source>
</reference>
<dbReference type="PROSITE" id="PS00108">
    <property type="entry name" value="PROTEIN_KINASE_ST"/>
    <property type="match status" value="1"/>
</dbReference>
<dbReference type="Pfam" id="PF00027">
    <property type="entry name" value="cNMP_binding"/>
    <property type="match status" value="2"/>
</dbReference>
<dbReference type="FunFam" id="1.10.510.10:FF:000571">
    <property type="entry name" value="Maternal embryonic leucine zipper kinase"/>
    <property type="match status" value="1"/>
</dbReference>
<feature type="domain" description="Cyclic nucleotide-binding" evidence="10">
    <location>
        <begin position="608"/>
        <end position="713"/>
    </location>
</feature>
<dbReference type="GO" id="GO:0004672">
    <property type="term" value="F:protein kinase activity"/>
    <property type="evidence" value="ECO:0007669"/>
    <property type="project" value="InterPro"/>
</dbReference>
<dbReference type="SUPFAM" id="SSF56112">
    <property type="entry name" value="Protein kinase-like (PK-like)"/>
    <property type="match status" value="1"/>
</dbReference>
<feature type="binding site" evidence="7">
    <location>
        <position position="150"/>
    </location>
    <ligand>
        <name>ATP</name>
        <dbReference type="ChEBI" id="CHEBI:30616"/>
    </ligand>
</feature>
<dbReference type="GO" id="GO:0005509">
    <property type="term" value="F:calcium ion binding"/>
    <property type="evidence" value="ECO:0007669"/>
    <property type="project" value="InterPro"/>
</dbReference>
<evidence type="ECO:0000259" key="10">
    <source>
        <dbReference type="PROSITE" id="PS50042"/>
    </source>
</evidence>
<evidence type="ECO:0000259" key="11">
    <source>
        <dbReference type="PROSITE" id="PS50222"/>
    </source>
</evidence>
<keyword evidence="2 7" id="KW-0547">Nucleotide-binding</keyword>
<dbReference type="PROSITE" id="PS00107">
    <property type="entry name" value="PROTEIN_KINASE_ATP"/>
    <property type="match status" value="1"/>
</dbReference>
<evidence type="ECO:0000256" key="5">
    <source>
        <dbReference type="ARBA" id="ARBA00022992"/>
    </source>
</evidence>
<evidence type="ECO:0000313" key="13">
    <source>
        <dbReference type="Proteomes" id="UP001054902"/>
    </source>
</evidence>
<dbReference type="Pfam" id="PF13499">
    <property type="entry name" value="EF-hand_7"/>
    <property type="match status" value="1"/>
</dbReference>